<reference evidence="2" key="1">
    <citation type="submission" date="2020-08" db="EMBL/GenBank/DDBJ databases">
        <title>Multicomponent nature underlies the extraordinary mechanical properties of spider dragline silk.</title>
        <authorList>
            <person name="Kono N."/>
            <person name="Nakamura H."/>
            <person name="Mori M."/>
            <person name="Yoshida Y."/>
            <person name="Ohtoshi R."/>
            <person name="Malay A.D."/>
            <person name="Moran D.A.P."/>
            <person name="Tomita M."/>
            <person name="Numata K."/>
            <person name="Arakawa K."/>
        </authorList>
    </citation>
    <scope>NUCLEOTIDE SEQUENCE</scope>
</reference>
<dbReference type="EMBL" id="BMAV01002340">
    <property type="protein sequence ID" value="GFY41190.1"/>
    <property type="molecule type" value="Genomic_DNA"/>
</dbReference>
<accession>A0A8X7BRL9</accession>
<feature type="region of interest" description="Disordered" evidence="1">
    <location>
        <begin position="1"/>
        <end position="30"/>
    </location>
</feature>
<organism evidence="2 3">
    <name type="scientific">Trichonephila inaurata madagascariensis</name>
    <dbReference type="NCBI Taxonomy" id="2747483"/>
    <lineage>
        <taxon>Eukaryota</taxon>
        <taxon>Metazoa</taxon>
        <taxon>Ecdysozoa</taxon>
        <taxon>Arthropoda</taxon>
        <taxon>Chelicerata</taxon>
        <taxon>Arachnida</taxon>
        <taxon>Araneae</taxon>
        <taxon>Araneomorphae</taxon>
        <taxon>Entelegynae</taxon>
        <taxon>Araneoidea</taxon>
        <taxon>Nephilidae</taxon>
        <taxon>Trichonephila</taxon>
        <taxon>Trichonephila inaurata</taxon>
    </lineage>
</organism>
<protein>
    <submittedName>
        <fullName evidence="2">Uncharacterized protein</fullName>
    </submittedName>
</protein>
<keyword evidence="3" id="KW-1185">Reference proteome</keyword>
<dbReference type="Proteomes" id="UP000886998">
    <property type="component" value="Unassembled WGS sequence"/>
</dbReference>
<evidence type="ECO:0000313" key="2">
    <source>
        <dbReference type="EMBL" id="GFY41190.1"/>
    </source>
</evidence>
<dbReference type="AlphaFoldDB" id="A0A8X7BRL9"/>
<proteinExistence type="predicted"/>
<feature type="compositionally biased region" description="Gly residues" evidence="1">
    <location>
        <begin position="1"/>
        <end position="10"/>
    </location>
</feature>
<feature type="compositionally biased region" description="Basic and acidic residues" evidence="1">
    <location>
        <begin position="67"/>
        <end position="76"/>
    </location>
</feature>
<gene>
    <name evidence="2" type="ORF">TNIN_332661</name>
</gene>
<evidence type="ECO:0000313" key="3">
    <source>
        <dbReference type="Proteomes" id="UP000886998"/>
    </source>
</evidence>
<evidence type="ECO:0000256" key="1">
    <source>
        <dbReference type="SAM" id="MobiDB-lite"/>
    </source>
</evidence>
<comment type="caution">
    <text evidence="2">The sequence shown here is derived from an EMBL/GenBank/DDBJ whole genome shotgun (WGS) entry which is preliminary data.</text>
</comment>
<feature type="region of interest" description="Disordered" evidence="1">
    <location>
        <begin position="45"/>
        <end position="76"/>
    </location>
</feature>
<name>A0A8X7BRL9_9ARAC</name>
<sequence length="76" mass="8405">MGSADDGGGIPLSRRSRSDRLLPDSLPGLRRRNYPVTGCAIISAFRHPPPPRGDGSPGRHLTSLQDWKMDRIPMRK</sequence>